<keyword evidence="7" id="KW-0966">Cell projection</keyword>
<keyword evidence="3 4" id="KW-0975">Bacterial flagellum</keyword>
<dbReference type="InterPro" id="IPR046358">
    <property type="entry name" value="Flagellin_C"/>
</dbReference>
<evidence type="ECO:0000313" key="7">
    <source>
        <dbReference type="EMBL" id="WLV25365.1"/>
    </source>
</evidence>
<keyword evidence="7" id="KW-0969">Cilium</keyword>
<dbReference type="PRINTS" id="PR00207">
    <property type="entry name" value="FLAGELLIN"/>
</dbReference>
<feature type="domain" description="Flagellin N-terminal" evidence="5">
    <location>
        <begin position="3"/>
        <end position="138"/>
    </location>
</feature>
<comment type="function">
    <text evidence="4">Flagellin is the subunit protein which polymerizes to form the filaments of bacterial flagella.</text>
</comment>
<keyword evidence="8" id="KW-1185">Reference proteome</keyword>
<dbReference type="Gene3D" id="1.20.1330.10">
    <property type="entry name" value="f41 fragment of flagellin, N-terminal domain"/>
    <property type="match status" value="2"/>
</dbReference>
<comment type="similarity">
    <text evidence="1 4">Belongs to the bacterial flagellin family.</text>
</comment>
<accession>A0ABY9KX24</accession>
<dbReference type="SUPFAM" id="SSF64518">
    <property type="entry name" value="Phase 1 flagellin"/>
    <property type="match status" value="1"/>
</dbReference>
<evidence type="ECO:0000256" key="2">
    <source>
        <dbReference type="ARBA" id="ARBA00020110"/>
    </source>
</evidence>
<comment type="subcellular location">
    <subcellularLocation>
        <location evidence="4">Secreted</location>
    </subcellularLocation>
    <subcellularLocation>
        <location evidence="4">Bacterial flagellum</location>
    </subcellularLocation>
</comment>
<organism evidence="7 8">
    <name type="scientific">Aciduricibacillus chroicocephali</name>
    <dbReference type="NCBI Taxonomy" id="3054939"/>
    <lineage>
        <taxon>Bacteria</taxon>
        <taxon>Bacillati</taxon>
        <taxon>Bacillota</taxon>
        <taxon>Bacilli</taxon>
        <taxon>Bacillales</taxon>
        <taxon>Bacillaceae</taxon>
        <taxon>Aciduricibacillus</taxon>
    </lineage>
</organism>
<dbReference type="EMBL" id="CP129113">
    <property type="protein sequence ID" value="WLV25365.1"/>
    <property type="molecule type" value="Genomic_DNA"/>
</dbReference>
<sequence length="567" mass="61267">MRIAHNLTAMNAHRQLSMNNSQLNKTLEKLSSGLRINRAGDDAAGLAISEKMRAQIRGLDQAARNIQDGISLVQTAEGGLNEVHSVLQRGRELSVQASNDTLTVDDRKALQKEMDQLLSEMDRISTDTEFNTLKLLNKDSSVSKSDLQKFQEALPKMLYNAEKMIEQGFGLKANGSDMNISFTDIDGKGGTLAQVVYYLSSNDTLGHNIAMQIDQADLDKFVDPHGNNDPYNYFDATVAHEMVHAVFTQTLNMGPDGNSGRAIPKWFNEGSAEYLSGGADRLYAEVQNRIFSGQSKADAITDVLNTIGDGQSWGGTSTTYAAGYTAVRFLDETVNAKSSGSFSDIKAVFAELAQGRGTLDDTLKHAGWVNGLTDFIADFKANGVTTAEHLFDNFSSNKDVGSVFPGKTPETVISQEEPSAGTILVNWKATLVKIDSPSAEPLHFQIGANSGQQMTVNLQSVSSASLGVKGVDLTDNANGAISKFDKAIDSVSSYRSSLGAMQNRLEHALTATQNSAENLTAAESRIRDADIAKEMMTFTKQNILSQAAQAMIAQSNQLPQGVLQLLR</sequence>
<evidence type="ECO:0000256" key="1">
    <source>
        <dbReference type="ARBA" id="ARBA00005709"/>
    </source>
</evidence>
<dbReference type="Pfam" id="PF00700">
    <property type="entry name" value="Flagellin_C"/>
    <property type="match status" value="1"/>
</dbReference>
<dbReference type="InterPro" id="IPR001029">
    <property type="entry name" value="Flagellin_N"/>
</dbReference>
<dbReference type="Gene3D" id="6.10.10.10">
    <property type="entry name" value="Flagellar export chaperone, C-terminal domain"/>
    <property type="match status" value="1"/>
</dbReference>
<feature type="domain" description="Flagellin C-terminal" evidence="6">
    <location>
        <begin position="482"/>
        <end position="566"/>
    </location>
</feature>
<protein>
    <recommendedName>
        <fullName evidence="2 4">Flagellin</fullName>
    </recommendedName>
</protein>
<reference evidence="7" key="1">
    <citation type="submission" date="2023-06" db="EMBL/GenBank/DDBJ databases">
        <title>A Treasure from Seagulls: Isolation and Description of Aciduricobacillus qingdaonensis gen. nov., sp. nov., a Rare Obligately Uric Acid-utilizing Member in the Family Bacillaceae.</title>
        <authorList>
            <person name="Liu W."/>
            <person name="Wang B."/>
        </authorList>
    </citation>
    <scope>NUCLEOTIDE SEQUENCE</scope>
    <source>
        <strain evidence="7">44XB</strain>
    </source>
</reference>
<keyword evidence="4" id="KW-0964">Secreted</keyword>
<dbReference type="InterPro" id="IPR042187">
    <property type="entry name" value="Flagellin_C_sub2"/>
</dbReference>
<dbReference type="InterPro" id="IPR001492">
    <property type="entry name" value="Flagellin"/>
</dbReference>
<evidence type="ECO:0000313" key="8">
    <source>
        <dbReference type="Proteomes" id="UP001180087"/>
    </source>
</evidence>
<dbReference type="Proteomes" id="UP001180087">
    <property type="component" value="Chromosome"/>
</dbReference>
<dbReference type="PANTHER" id="PTHR42792:SF2">
    <property type="entry name" value="FLAGELLIN"/>
    <property type="match status" value="1"/>
</dbReference>
<gene>
    <name evidence="7" type="ORF">QR721_03815</name>
</gene>
<proteinExistence type="inferred from homology"/>
<dbReference type="RefSeq" id="WP_348029153.1">
    <property type="nucleotide sequence ID" value="NZ_CP129113.1"/>
</dbReference>
<evidence type="ECO:0000259" key="5">
    <source>
        <dbReference type="Pfam" id="PF00669"/>
    </source>
</evidence>
<keyword evidence="7" id="KW-0282">Flagellum</keyword>
<dbReference type="Pfam" id="PF00669">
    <property type="entry name" value="Flagellin_N"/>
    <property type="match status" value="1"/>
</dbReference>
<dbReference type="PANTHER" id="PTHR42792">
    <property type="entry name" value="FLAGELLIN"/>
    <property type="match status" value="1"/>
</dbReference>
<name>A0ABY9KX24_9BACI</name>
<evidence type="ECO:0000256" key="4">
    <source>
        <dbReference type="RuleBase" id="RU362073"/>
    </source>
</evidence>
<evidence type="ECO:0000256" key="3">
    <source>
        <dbReference type="ARBA" id="ARBA00023143"/>
    </source>
</evidence>
<dbReference type="NCBIfam" id="NF033876">
    <property type="entry name" value="flagella_HExxH"/>
    <property type="match status" value="1"/>
</dbReference>
<evidence type="ECO:0000259" key="6">
    <source>
        <dbReference type="Pfam" id="PF00700"/>
    </source>
</evidence>